<evidence type="ECO:0000313" key="3">
    <source>
        <dbReference type="Proteomes" id="UP000792457"/>
    </source>
</evidence>
<dbReference type="Proteomes" id="UP000792457">
    <property type="component" value="Unassembled WGS sequence"/>
</dbReference>
<reference evidence="2" key="1">
    <citation type="submission" date="2013-04" db="EMBL/GenBank/DDBJ databases">
        <authorList>
            <person name="Qu J."/>
            <person name="Murali S.C."/>
            <person name="Bandaranaike D."/>
            <person name="Bellair M."/>
            <person name="Blankenburg K."/>
            <person name="Chao H."/>
            <person name="Dinh H."/>
            <person name="Doddapaneni H."/>
            <person name="Downs B."/>
            <person name="Dugan-Rocha S."/>
            <person name="Elkadiri S."/>
            <person name="Gnanaolivu R.D."/>
            <person name="Hernandez B."/>
            <person name="Javaid M."/>
            <person name="Jayaseelan J.C."/>
            <person name="Lee S."/>
            <person name="Li M."/>
            <person name="Ming W."/>
            <person name="Munidasa M."/>
            <person name="Muniz J."/>
            <person name="Nguyen L."/>
            <person name="Ongeri F."/>
            <person name="Osuji N."/>
            <person name="Pu L.-L."/>
            <person name="Puazo M."/>
            <person name="Qu C."/>
            <person name="Quiroz J."/>
            <person name="Raj R."/>
            <person name="Weissenberger G."/>
            <person name="Xin Y."/>
            <person name="Zou X."/>
            <person name="Han Y."/>
            <person name="Richards S."/>
            <person name="Worley K."/>
            <person name="Muzny D."/>
            <person name="Gibbs R."/>
        </authorList>
    </citation>
    <scope>NUCLEOTIDE SEQUENCE</scope>
    <source>
        <strain evidence="2">Sampled in the wild</strain>
    </source>
</reference>
<dbReference type="AlphaFoldDB" id="A0A8K0KKF5"/>
<accession>A0A8K0KKF5</accession>
<sequence>MRILQTSRRGLDPAVLQESAIWWRGPKWLSSPLENWPKQPDTLPAPQILIVQKAVEENFILKRFSSLTRLIRVLAYCLRFVACCRRSQDTETIFLSTSELAAARCNAIQLAQSFALAEEFSTVLVQIEACLNSRPLYSLSSDQDDLNALMPAHFLIGDTLFLIPEPEYISPTKNRLSRWQLLQRIQLNFRKRWSQEYLHHLQQRSRWRNPKENFAVGQLVVVRDERYPPSKWPLGPLPRSTQDLMDMFAWSPSRWQTLN</sequence>
<gene>
    <name evidence="2" type="ORF">J437_LFUL016005</name>
</gene>
<dbReference type="InterPro" id="IPR040676">
    <property type="entry name" value="DUF5641"/>
</dbReference>
<dbReference type="PANTHER" id="PTHR47331">
    <property type="entry name" value="PHD-TYPE DOMAIN-CONTAINING PROTEIN"/>
    <property type="match status" value="1"/>
</dbReference>
<feature type="domain" description="DUF5641" evidence="1">
    <location>
        <begin position="177"/>
        <end position="235"/>
    </location>
</feature>
<proteinExistence type="predicted"/>
<reference evidence="2" key="2">
    <citation type="submission" date="2017-10" db="EMBL/GenBank/DDBJ databases">
        <title>Ladona fulva Genome sequencing and assembly.</title>
        <authorList>
            <person name="Murali S."/>
            <person name="Richards S."/>
            <person name="Bandaranaike D."/>
            <person name="Bellair M."/>
            <person name="Blankenburg K."/>
            <person name="Chao H."/>
            <person name="Dinh H."/>
            <person name="Doddapaneni H."/>
            <person name="Dugan-Rocha S."/>
            <person name="Elkadiri S."/>
            <person name="Gnanaolivu R."/>
            <person name="Hernandez B."/>
            <person name="Skinner E."/>
            <person name="Javaid M."/>
            <person name="Lee S."/>
            <person name="Li M."/>
            <person name="Ming W."/>
            <person name="Munidasa M."/>
            <person name="Muniz J."/>
            <person name="Nguyen L."/>
            <person name="Hughes D."/>
            <person name="Osuji N."/>
            <person name="Pu L.-L."/>
            <person name="Puazo M."/>
            <person name="Qu C."/>
            <person name="Quiroz J."/>
            <person name="Raj R."/>
            <person name="Weissenberger G."/>
            <person name="Xin Y."/>
            <person name="Zou X."/>
            <person name="Han Y."/>
            <person name="Worley K."/>
            <person name="Muzny D."/>
            <person name="Gibbs R."/>
        </authorList>
    </citation>
    <scope>NUCLEOTIDE SEQUENCE</scope>
    <source>
        <strain evidence="2">Sampled in the wild</strain>
    </source>
</reference>
<evidence type="ECO:0000259" key="1">
    <source>
        <dbReference type="Pfam" id="PF18701"/>
    </source>
</evidence>
<keyword evidence="3" id="KW-1185">Reference proteome</keyword>
<comment type="caution">
    <text evidence="2">The sequence shown here is derived from an EMBL/GenBank/DDBJ whole genome shotgun (WGS) entry which is preliminary data.</text>
</comment>
<organism evidence="2 3">
    <name type="scientific">Ladona fulva</name>
    <name type="common">Scarce chaser dragonfly</name>
    <name type="synonym">Libellula fulva</name>
    <dbReference type="NCBI Taxonomy" id="123851"/>
    <lineage>
        <taxon>Eukaryota</taxon>
        <taxon>Metazoa</taxon>
        <taxon>Ecdysozoa</taxon>
        <taxon>Arthropoda</taxon>
        <taxon>Hexapoda</taxon>
        <taxon>Insecta</taxon>
        <taxon>Pterygota</taxon>
        <taxon>Palaeoptera</taxon>
        <taxon>Odonata</taxon>
        <taxon>Epiprocta</taxon>
        <taxon>Anisoptera</taxon>
        <taxon>Libelluloidea</taxon>
        <taxon>Libellulidae</taxon>
        <taxon>Ladona</taxon>
    </lineage>
</organism>
<dbReference type="Pfam" id="PF18701">
    <property type="entry name" value="DUF5641"/>
    <property type="match status" value="1"/>
</dbReference>
<name>A0A8K0KKF5_LADFU</name>
<evidence type="ECO:0000313" key="2">
    <source>
        <dbReference type="EMBL" id="KAG8236896.1"/>
    </source>
</evidence>
<dbReference type="EMBL" id="KZ309092">
    <property type="protein sequence ID" value="KAG8236896.1"/>
    <property type="molecule type" value="Genomic_DNA"/>
</dbReference>
<protein>
    <recommendedName>
        <fullName evidence="1">DUF5641 domain-containing protein</fullName>
    </recommendedName>
</protein>
<dbReference type="OrthoDB" id="7981490at2759"/>